<keyword evidence="5" id="KW-1003">Cell membrane</keyword>
<keyword evidence="9" id="KW-0811">Translocation</keyword>
<dbReference type="PANTHER" id="PTHR33909">
    <property type="entry name" value="SEC TRANSLOCON ACCESSORY COMPLEX SUBUNIT YAJC"/>
    <property type="match status" value="1"/>
</dbReference>
<dbReference type="PANTHER" id="PTHR33909:SF1">
    <property type="entry name" value="SEC TRANSLOCON ACCESSORY COMPLEX SUBUNIT YAJC"/>
    <property type="match status" value="1"/>
</dbReference>
<dbReference type="GO" id="GO:0005886">
    <property type="term" value="C:plasma membrane"/>
    <property type="evidence" value="ECO:0007669"/>
    <property type="project" value="UniProtKB-SubCell"/>
</dbReference>
<evidence type="ECO:0000256" key="9">
    <source>
        <dbReference type="ARBA" id="ARBA00023010"/>
    </source>
</evidence>
<feature type="transmembrane region" description="Helical" evidence="11">
    <location>
        <begin position="18"/>
        <end position="36"/>
    </location>
</feature>
<dbReference type="RefSeq" id="WP_338392030.1">
    <property type="nucleotide sequence ID" value="NZ_AP025314.1"/>
</dbReference>
<organism evidence="12 13">
    <name type="scientific">Fulvitalea axinellae</name>
    <dbReference type="NCBI Taxonomy" id="1182444"/>
    <lineage>
        <taxon>Bacteria</taxon>
        <taxon>Pseudomonadati</taxon>
        <taxon>Bacteroidota</taxon>
        <taxon>Cytophagia</taxon>
        <taxon>Cytophagales</taxon>
        <taxon>Persicobacteraceae</taxon>
        <taxon>Fulvitalea</taxon>
    </lineage>
</organism>
<keyword evidence="4" id="KW-0813">Transport</keyword>
<dbReference type="SMART" id="SM01323">
    <property type="entry name" value="YajC"/>
    <property type="match status" value="1"/>
</dbReference>
<evidence type="ECO:0000256" key="2">
    <source>
        <dbReference type="ARBA" id="ARBA00006742"/>
    </source>
</evidence>
<keyword evidence="6 11" id="KW-0812">Transmembrane</keyword>
<evidence type="ECO:0000256" key="3">
    <source>
        <dbReference type="ARBA" id="ARBA00014962"/>
    </source>
</evidence>
<keyword evidence="7" id="KW-0653">Protein transport</keyword>
<dbReference type="Pfam" id="PF02699">
    <property type="entry name" value="YajC"/>
    <property type="match status" value="1"/>
</dbReference>
<evidence type="ECO:0000256" key="7">
    <source>
        <dbReference type="ARBA" id="ARBA00022927"/>
    </source>
</evidence>
<evidence type="ECO:0000256" key="1">
    <source>
        <dbReference type="ARBA" id="ARBA00004162"/>
    </source>
</evidence>
<evidence type="ECO:0000256" key="5">
    <source>
        <dbReference type="ARBA" id="ARBA00022475"/>
    </source>
</evidence>
<accession>A0AAU9CED3</accession>
<dbReference type="EMBL" id="AP025314">
    <property type="protein sequence ID" value="BDD10476.1"/>
    <property type="molecule type" value="Genomic_DNA"/>
</dbReference>
<dbReference type="NCBIfam" id="TIGR00739">
    <property type="entry name" value="yajC"/>
    <property type="match status" value="1"/>
</dbReference>
<comment type="similarity">
    <text evidence="2">Belongs to the YajC family.</text>
</comment>
<proteinExistence type="inferred from homology"/>
<dbReference type="Proteomes" id="UP001348817">
    <property type="component" value="Chromosome"/>
</dbReference>
<keyword evidence="13" id="KW-1185">Reference proteome</keyword>
<evidence type="ECO:0000313" key="13">
    <source>
        <dbReference type="Proteomes" id="UP001348817"/>
    </source>
</evidence>
<name>A0AAU9CED3_9BACT</name>
<dbReference type="InterPro" id="IPR003849">
    <property type="entry name" value="Preprotein_translocase_YajC"/>
</dbReference>
<keyword evidence="10 11" id="KW-0472">Membrane</keyword>
<dbReference type="AlphaFoldDB" id="A0AAU9CED3"/>
<evidence type="ECO:0000256" key="10">
    <source>
        <dbReference type="ARBA" id="ARBA00023136"/>
    </source>
</evidence>
<reference evidence="12 13" key="1">
    <citation type="submission" date="2021-12" db="EMBL/GenBank/DDBJ databases">
        <title>Genome sequencing of bacteria with rrn-lacking chromosome and rrn-plasmid.</title>
        <authorList>
            <person name="Anda M."/>
            <person name="Iwasaki W."/>
        </authorList>
    </citation>
    <scope>NUCLEOTIDE SEQUENCE [LARGE SCALE GENOMIC DNA]</scope>
    <source>
        <strain evidence="12 13">DSM 100852</strain>
    </source>
</reference>
<comment type="subcellular location">
    <subcellularLocation>
        <location evidence="1">Cell membrane</location>
        <topology evidence="1">Single-pass membrane protein</topology>
    </subcellularLocation>
</comment>
<evidence type="ECO:0000256" key="11">
    <source>
        <dbReference type="SAM" id="Phobius"/>
    </source>
</evidence>
<evidence type="ECO:0000256" key="8">
    <source>
        <dbReference type="ARBA" id="ARBA00022989"/>
    </source>
</evidence>
<protein>
    <recommendedName>
        <fullName evidence="3">Sec translocon accessory complex subunit YajC</fullName>
    </recommendedName>
</protein>
<evidence type="ECO:0000256" key="4">
    <source>
        <dbReference type="ARBA" id="ARBA00022448"/>
    </source>
</evidence>
<dbReference type="GO" id="GO:0015031">
    <property type="term" value="P:protein transport"/>
    <property type="evidence" value="ECO:0007669"/>
    <property type="project" value="UniProtKB-KW"/>
</dbReference>
<keyword evidence="8 11" id="KW-1133">Transmembrane helix</keyword>
<gene>
    <name evidence="12" type="ORF">FUAX_29080</name>
</gene>
<dbReference type="PRINTS" id="PR01853">
    <property type="entry name" value="YAJCTRNLCASE"/>
</dbReference>
<evidence type="ECO:0000313" key="12">
    <source>
        <dbReference type="EMBL" id="BDD10476.1"/>
    </source>
</evidence>
<sequence length="104" mass="11689">MNFETILAQAAPAQGNPWQSWVMIGLIFVVFYFFMIRPQQKRQKEHKKLIDAIKKGDEIVTAGGIHGKIVSLGDNDITIDIDGRGTKMTIDRSSVSRVKGEEKK</sequence>
<evidence type="ECO:0000256" key="6">
    <source>
        <dbReference type="ARBA" id="ARBA00022692"/>
    </source>
</evidence>
<dbReference type="KEGG" id="fax:FUAX_29080"/>